<feature type="domain" description="TLDc" evidence="6">
    <location>
        <begin position="384"/>
        <end position="556"/>
    </location>
</feature>
<gene>
    <name evidence="7" type="ORF">DAEQUDRAFT_728567</name>
</gene>
<dbReference type="SMART" id="SM00584">
    <property type="entry name" value="TLDc"/>
    <property type="match status" value="1"/>
</dbReference>
<protein>
    <recommendedName>
        <fullName evidence="4">Oxidation resistance protein 1</fullName>
    </recommendedName>
</protein>
<feature type="compositionally biased region" description="Low complexity" evidence="5">
    <location>
        <begin position="43"/>
        <end position="65"/>
    </location>
</feature>
<dbReference type="STRING" id="1314783.A0A165P665"/>
<feature type="compositionally biased region" description="Basic and acidic residues" evidence="5">
    <location>
        <begin position="104"/>
        <end position="132"/>
    </location>
</feature>
<reference evidence="7 8" key="1">
    <citation type="journal article" date="2016" name="Mol. Biol. Evol.">
        <title>Comparative Genomics of Early-Diverging Mushroom-Forming Fungi Provides Insights into the Origins of Lignocellulose Decay Capabilities.</title>
        <authorList>
            <person name="Nagy L.G."/>
            <person name="Riley R."/>
            <person name="Tritt A."/>
            <person name="Adam C."/>
            <person name="Daum C."/>
            <person name="Floudas D."/>
            <person name="Sun H."/>
            <person name="Yadav J.S."/>
            <person name="Pangilinan J."/>
            <person name="Larsson K.H."/>
            <person name="Matsuura K."/>
            <person name="Barry K."/>
            <person name="Labutti K."/>
            <person name="Kuo R."/>
            <person name="Ohm R.A."/>
            <person name="Bhattacharya S.S."/>
            <person name="Shirouzu T."/>
            <person name="Yoshinaga Y."/>
            <person name="Martin F.M."/>
            <person name="Grigoriev I.V."/>
            <person name="Hibbett D.S."/>
        </authorList>
    </citation>
    <scope>NUCLEOTIDE SEQUENCE [LARGE SCALE GENOMIC DNA]</scope>
    <source>
        <strain evidence="7 8">L-15889</strain>
    </source>
</reference>
<feature type="compositionally biased region" description="Pro residues" evidence="5">
    <location>
        <begin position="1"/>
        <end position="20"/>
    </location>
</feature>
<evidence type="ECO:0000313" key="8">
    <source>
        <dbReference type="Proteomes" id="UP000076727"/>
    </source>
</evidence>
<feature type="compositionally biased region" description="Low complexity" evidence="5">
    <location>
        <begin position="300"/>
        <end position="312"/>
    </location>
</feature>
<feature type="compositionally biased region" description="Pro residues" evidence="5">
    <location>
        <begin position="233"/>
        <end position="247"/>
    </location>
</feature>
<comment type="subcellular location">
    <subcellularLocation>
        <location evidence="1">Mitochondrion</location>
    </subcellularLocation>
</comment>
<dbReference type="PROSITE" id="PS51886">
    <property type="entry name" value="TLDC"/>
    <property type="match status" value="1"/>
</dbReference>
<feature type="region of interest" description="Disordered" evidence="5">
    <location>
        <begin position="1"/>
        <end position="330"/>
    </location>
</feature>
<dbReference type="AlphaFoldDB" id="A0A165P665"/>
<sequence>MLPTPLIPLPPESATHPPPTTASESSSQEDIFATLFSPPTPRASPAASIKLDNPAAPRPVAHARAQSSSSDFGAFVSVPATDDPLHSGGSHDSFTPNEGAPGDFFDRFVEEAKAASERSRHQVLDELLKSENDPFSLLSSSDTNESTMSTSRHSTPVPSPLPTGQSTPQPEVSLLDLPPDAPIPINAASPPTSADSIADARQSRPLHRQGNRSEFDLSPFSSSRPSGPVRSPSMPPPTPSRPAPPETQPQRAQGQSFFSPPALGPARWMSSFLSSTVRSGRTRSTDDGSPQNGYAPHPPGHASSMPASSPSHLFSPAAQTGSGTLDSAITHGSPFAATPFVPATGAPGFAGDRRWDKGFSDEYEKTNSEKKSVRLVGRKEMTTPVLSVELADMLRPQFPALARLPRSWTLLYSLDQHGISLNTLYRRCESHNGGALVVMRDAGDAVFGVWMGQGIRLSKGAYYGSGESFLWRLLPGKRLRVYKWTGKNDYVALCEPEYLSFGGGDGHYGLYLDDTLSDGSSARCPTFENEPLCSEGPRQGENVRFECVGLEVWGVG</sequence>
<keyword evidence="3" id="KW-0496">Mitochondrion</keyword>
<dbReference type="GO" id="GO:0005634">
    <property type="term" value="C:nucleus"/>
    <property type="evidence" value="ECO:0007669"/>
    <property type="project" value="TreeGrafter"/>
</dbReference>
<evidence type="ECO:0000256" key="1">
    <source>
        <dbReference type="ARBA" id="ARBA00004173"/>
    </source>
</evidence>
<dbReference type="GO" id="GO:0006979">
    <property type="term" value="P:response to oxidative stress"/>
    <property type="evidence" value="ECO:0007669"/>
    <property type="project" value="TreeGrafter"/>
</dbReference>
<evidence type="ECO:0000259" key="6">
    <source>
        <dbReference type="PROSITE" id="PS51886"/>
    </source>
</evidence>
<evidence type="ECO:0000313" key="7">
    <source>
        <dbReference type="EMBL" id="KZT67811.1"/>
    </source>
</evidence>
<accession>A0A165P665</accession>
<dbReference type="Proteomes" id="UP000076727">
    <property type="component" value="Unassembled WGS sequence"/>
</dbReference>
<evidence type="ECO:0000256" key="3">
    <source>
        <dbReference type="ARBA" id="ARBA00023128"/>
    </source>
</evidence>
<feature type="compositionally biased region" description="Low complexity" evidence="5">
    <location>
        <begin position="173"/>
        <end position="191"/>
    </location>
</feature>
<dbReference type="PANTHER" id="PTHR23354">
    <property type="entry name" value="NUCLEOLAR PROTEIN 7/ESTROGEN RECEPTOR COACTIVATOR-RELATED"/>
    <property type="match status" value="1"/>
</dbReference>
<dbReference type="OrthoDB" id="26679at2759"/>
<dbReference type="PANTHER" id="PTHR23354:SF62">
    <property type="entry name" value="MUSTARD, ISOFORM V"/>
    <property type="match status" value="1"/>
</dbReference>
<organism evidence="7 8">
    <name type="scientific">Daedalea quercina L-15889</name>
    <dbReference type="NCBI Taxonomy" id="1314783"/>
    <lineage>
        <taxon>Eukaryota</taxon>
        <taxon>Fungi</taxon>
        <taxon>Dikarya</taxon>
        <taxon>Basidiomycota</taxon>
        <taxon>Agaricomycotina</taxon>
        <taxon>Agaricomycetes</taxon>
        <taxon>Polyporales</taxon>
        <taxon>Fomitopsis</taxon>
    </lineage>
</organism>
<feature type="compositionally biased region" description="Low complexity" evidence="5">
    <location>
        <begin position="218"/>
        <end position="232"/>
    </location>
</feature>
<proteinExistence type="inferred from homology"/>
<dbReference type="EMBL" id="KV429072">
    <property type="protein sequence ID" value="KZT67811.1"/>
    <property type="molecule type" value="Genomic_DNA"/>
</dbReference>
<feature type="compositionally biased region" description="Polar residues" evidence="5">
    <location>
        <begin position="137"/>
        <end position="170"/>
    </location>
</feature>
<feature type="compositionally biased region" description="Polar residues" evidence="5">
    <location>
        <begin position="248"/>
        <end position="258"/>
    </location>
</feature>
<dbReference type="Pfam" id="PF07534">
    <property type="entry name" value="TLD"/>
    <property type="match status" value="1"/>
</dbReference>
<evidence type="ECO:0000256" key="2">
    <source>
        <dbReference type="ARBA" id="ARBA00009540"/>
    </source>
</evidence>
<keyword evidence="8" id="KW-1185">Reference proteome</keyword>
<evidence type="ECO:0000256" key="5">
    <source>
        <dbReference type="SAM" id="MobiDB-lite"/>
    </source>
</evidence>
<dbReference type="GO" id="GO:0005739">
    <property type="term" value="C:mitochondrion"/>
    <property type="evidence" value="ECO:0007669"/>
    <property type="project" value="UniProtKB-SubCell"/>
</dbReference>
<name>A0A165P665_9APHY</name>
<evidence type="ECO:0000256" key="4">
    <source>
        <dbReference type="ARBA" id="ARBA00040604"/>
    </source>
</evidence>
<feature type="compositionally biased region" description="Polar residues" evidence="5">
    <location>
        <begin position="317"/>
        <end position="327"/>
    </location>
</feature>
<comment type="similarity">
    <text evidence="2">Belongs to the OXR1 family.</text>
</comment>
<dbReference type="InterPro" id="IPR006571">
    <property type="entry name" value="TLDc_dom"/>
</dbReference>